<dbReference type="Proteomes" id="UP000824241">
    <property type="component" value="Unassembled WGS sequence"/>
</dbReference>
<proteinExistence type="predicted"/>
<dbReference type="EMBL" id="DVHA01000263">
    <property type="protein sequence ID" value="HIR61517.1"/>
    <property type="molecule type" value="Genomic_DNA"/>
</dbReference>
<organism evidence="2 3">
    <name type="scientific">Candidatus Faecivivens stercoravium</name>
    <dbReference type="NCBI Taxonomy" id="2840803"/>
    <lineage>
        <taxon>Bacteria</taxon>
        <taxon>Bacillati</taxon>
        <taxon>Bacillota</taxon>
        <taxon>Clostridia</taxon>
        <taxon>Eubacteriales</taxon>
        <taxon>Oscillospiraceae</taxon>
        <taxon>Oscillospiraceae incertae sedis</taxon>
        <taxon>Candidatus Faecivivens</taxon>
    </lineage>
</organism>
<comment type="caution">
    <text evidence="2">The sequence shown here is derived from an EMBL/GenBank/DDBJ whole genome shotgun (WGS) entry which is preliminary data.</text>
</comment>
<evidence type="ECO:0000313" key="3">
    <source>
        <dbReference type="Proteomes" id="UP000824241"/>
    </source>
</evidence>
<name>A0A9D1DYY2_9FIRM</name>
<gene>
    <name evidence="2" type="ORF">IAB37_08100</name>
</gene>
<reference evidence="2" key="2">
    <citation type="journal article" date="2021" name="PeerJ">
        <title>Extensive microbial diversity within the chicken gut microbiome revealed by metagenomics and culture.</title>
        <authorList>
            <person name="Gilroy R."/>
            <person name="Ravi A."/>
            <person name="Getino M."/>
            <person name="Pursley I."/>
            <person name="Horton D.L."/>
            <person name="Alikhan N.F."/>
            <person name="Baker D."/>
            <person name="Gharbi K."/>
            <person name="Hall N."/>
            <person name="Watson M."/>
            <person name="Adriaenssens E.M."/>
            <person name="Foster-Nyarko E."/>
            <person name="Jarju S."/>
            <person name="Secka A."/>
            <person name="Antonio M."/>
            <person name="Oren A."/>
            <person name="Chaudhuri R.R."/>
            <person name="La Ragione R."/>
            <person name="Hildebrand F."/>
            <person name="Pallen M.J."/>
        </authorList>
    </citation>
    <scope>NUCLEOTIDE SEQUENCE</scope>
    <source>
        <strain evidence="2">CHK189-12415</strain>
    </source>
</reference>
<evidence type="ECO:0000313" key="2">
    <source>
        <dbReference type="EMBL" id="HIR61517.1"/>
    </source>
</evidence>
<reference evidence="2" key="1">
    <citation type="submission" date="2020-10" db="EMBL/GenBank/DDBJ databases">
        <authorList>
            <person name="Gilroy R."/>
        </authorList>
    </citation>
    <scope>NUCLEOTIDE SEQUENCE</scope>
    <source>
        <strain evidence="2">CHK189-12415</strain>
    </source>
</reference>
<dbReference type="AlphaFoldDB" id="A0A9D1DYY2"/>
<sequence length="157" mass="17681">MANNQTFEREFGWDDVIENDRGSWVLLPEGVYPFTVTGFKRERYAGSNKLPPCNQATLTLTIDSPEGPVELTHRLFLHSKVEGLLCAFFTSIGDRKHGEALKMDWDHVIGKSGRCEIGIREWIDRDSASRQSNEVKKFLEPPISPAAKTAPAGGKYW</sequence>
<feature type="region of interest" description="Disordered" evidence="1">
    <location>
        <begin position="134"/>
        <end position="157"/>
    </location>
</feature>
<evidence type="ECO:0000256" key="1">
    <source>
        <dbReference type="SAM" id="MobiDB-lite"/>
    </source>
</evidence>
<protein>
    <submittedName>
        <fullName evidence="2">DUF669 domain-containing protein</fullName>
    </submittedName>
</protein>
<accession>A0A9D1DYY2</accession>